<feature type="compositionally biased region" description="Basic residues" evidence="1">
    <location>
        <begin position="70"/>
        <end position="82"/>
    </location>
</feature>
<name>A0A830HR45_9CHLO</name>
<dbReference type="Proteomes" id="UP000660262">
    <property type="component" value="Unassembled WGS sequence"/>
</dbReference>
<keyword evidence="3" id="KW-1185">Reference proteome</keyword>
<accession>A0A830HR45</accession>
<dbReference type="Gene3D" id="3.40.50.300">
    <property type="entry name" value="P-loop containing nucleotide triphosphate hydrolases"/>
    <property type="match status" value="1"/>
</dbReference>
<comment type="caution">
    <text evidence="2">The sequence shown here is derived from an EMBL/GenBank/DDBJ whole genome shotgun (WGS) entry which is preliminary data.</text>
</comment>
<dbReference type="AlphaFoldDB" id="A0A830HR45"/>
<evidence type="ECO:0000313" key="3">
    <source>
        <dbReference type="Proteomes" id="UP000660262"/>
    </source>
</evidence>
<protein>
    <submittedName>
        <fullName evidence="2">Uncharacterized protein</fullName>
    </submittedName>
</protein>
<dbReference type="EMBL" id="BNJQ01000020">
    <property type="protein sequence ID" value="GHP08250.1"/>
    <property type="molecule type" value="Genomic_DNA"/>
</dbReference>
<feature type="compositionally biased region" description="Basic and acidic residues" evidence="1">
    <location>
        <begin position="98"/>
        <end position="110"/>
    </location>
</feature>
<dbReference type="InterPro" id="IPR027417">
    <property type="entry name" value="P-loop_NTPase"/>
</dbReference>
<organism evidence="2 3">
    <name type="scientific">Pycnococcus provasolii</name>
    <dbReference type="NCBI Taxonomy" id="41880"/>
    <lineage>
        <taxon>Eukaryota</taxon>
        <taxon>Viridiplantae</taxon>
        <taxon>Chlorophyta</taxon>
        <taxon>Pseudoscourfieldiophyceae</taxon>
        <taxon>Pseudoscourfieldiales</taxon>
        <taxon>Pycnococcaceae</taxon>
        <taxon>Pycnococcus</taxon>
    </lineage>
</organism>
<sequence length="389" mass="42536">MEGEVPKPNPEFIKHSDSGNRIGVGVGFALPRRHWPLRPWTLQFFFPPPWLVRLVGVTVAMTVDFARRSLAKSKRRHARKKNPASGGGGGASTGGHKAGRERDVVVDVKARQNVKTKGKRKGMCHNAEFLAELRIADANRSLRLSRKAVEPQNAPASRRNDGGNELDDEDDEDMAMREEEEERVLPPPSFITEHVADVMAEQKRAARLTKAIASERERARTCLSLVLVRNAATAEELAKELGGVPYISSKTDDAQVDDIVRRFRSGVAPTLVTTFEHQRHAGVDLSAINVLALYDFPRSFARFEKLCAGAHEARAARLEEKWQARSKRGALGKKDVQPGGVACALRVFSLLCPGDAAAAAPLKAYLSHLDQPISENLASLANVAGQIGV</sequence>
<feature type="compositionally biased region" description="Acidic residues" evidence="1">
    <location>
        <begin position="164"/>
        <end position="182"/>
    </location>
</feature>
<evidence type="ECO:0000256" key="1">
    <source>
        <dbReference type="SAM" id="MobiDB-lite"/>
    </source>
</evidence>
<feature type="region of interest" description="Disordered" evidence="1">
    <location>
        <begin position="70"/>
        <end position="119"/>
    </location>
</feature>
<feature type="region of interest" description="Disordered" evidence="1">
    <location>
        <begin position="146"/>
        <end position="186"/>
    </location>
</feature>
<dbReference type="SUPFAM" id="SSF52540">
    <property type="entry name" value="P-loop containing nucleoside triphosphate hydrolases"/>
    <property type="match status" value="1"/>
</dbReference>
<proteinExistence type="predicted"/>
<evidence type="ECO:0000313" key="2">
    <source>
        <dbReference type="EMBL" id="GHP08250.1"/>
    </source>
</evidence>
<reference evidence="2" key="1">
    <citation type="submission" date="2020-10" db="EMBL/GenBank/DDBJ databases">
        <title>Unveiling of a novel bifunctional photoreceptor, Dualchrome1, isolated from a cosmopolitan green alga.</title>
        <authorList>
            <person name="Suzuki S."/>
            <person name="Kawachi M."/>
        </authorList>
    </citation>
    <scope>NUCLEOTIDE SEQUENCE</scope>
    <source>
        <strain evidence="2">NIES 2893</strain>
    </source>
</reference>
<gene>
    <name evidence="2" type="ORF">PPROV_000699100</name>
</gene>